<dbReference type="SUPFAM" id="SSF103473">
    <property type="entry name" value="MFS general substrate transporter"/>
    <property type="match status" value="1"/>
</dbReference>
<feature type="transmembrane region" description="Helical" evidence="1">
    <location>
        <begin position="243"/>
        <end position="265"/>
    </location>
</feature>
<evidence type="ECO:0000313" key="3">
    <source>
        <dbReference type="EMBL" id="SNT49174.1"/>
    </source>
</evidence>
<feature type="transmembrane region" description="Helical" evidence="1">
    <location>
        <begin position="175"/>
        <end position="195"/>
    </location>
</feature>
<dbReference type="SUPFAM" id="SSF53335">
    <property type="entry name" value="S-adenosyl-L-methionine-dependent methyltransferases"/>
    <property type="match status" value="1"/>
</dbReference>
<dbReference type="GO" id="GO:0022857">
    <property type="term" value="F:transmembrane transporter activity"/>
    <property type="evidence" value="ECO:0007669"/>
    <property type="project" value="InterPro"/>
</dbReference>
<feature type="transmembrane region" description="Helical" evidence="1">
    <location>
        <begin position="363"/>
        <end position="383"/>
    </location>
</feature>
<accession>A0A239N410</accession>
<proteinExistence type="predicted"/>
<dbReference type="Pfam" id="PF07690">
    <property type="entry name" value="MFS_1"/>
    <property type="match status" value="1"/>
</dbReference>
<dbReference type="PANTHER" id="PTHR23542:SF1">
    <property type="entry name" value="MAJOR FACILITATOR SUPERFAMILY (MFS) PROFILE DOMAIN-CONTAINING PROTEIN"/>
    <property type="match status" value="1"/>
</dbReference>
<dbReference type="InterPro" id="IPR041698">
    <property type="entry name" value="Methyltransf_25"/>
</dbReference>
<reference evidence="3 4" key="1">
    <citation type="submission" date="2017-06" db="EMBL/GenBank/DDBJ databases">
        <authorList>
            <person name="Kim H.J."/>
            <person name="Triplett B.A."/>
        </authorList>
    </citation>
    <scope>NUCLEOTIDE SEQUENCE [LARGE SCALE GENOMIC DNA]</scope>
    <source>
        <strain evidence="3 4">DSM 44715</strain>
    </source>
</reference>
<dbReference type="Gene3D" id="1.20.1250.20">
    <property type="entry name" value="MFS general substrate transporter like domains"/>
    <property type="match status" value="2"/>
</dbReference>
<evidence type="ECO:0000259" key="2">
    <source>
        <dbReference type="Pfam" id="PF13649"/>
    </source>
</evidence>
<keyword evidence="1" id="KW-0812">Transmembrane</keyword>
<dbReference type="Pfam" id="PF13649">
    <property type="entry name" value="Methyltransf_25"/>
    <property type="match status" value="1"/>
</dbReference>
<dbReference type="InterPro" id="IPR011701">
    <property type="entry name" value="MFS"/>
</dbReference>
<keyword evidence="1" id="KW-1133">Transmembrane helix</keyword>
<feature type="transmembrane region" description="Helical" evidence="1">
    <location>
        <begin position="80"/>
        <end position="99"/>
    </location>
</feature>
<keyword evidence="1" id="KW-0472">Membrane</keyword>
<feature type="transmembrane region" description="Helical" evidence="1">
    <location>
        <begin position="20"/>
        <end position="40"/>
    </location>
</feature>
<dbReference type="RefSeq" id="WP_218826889.1">
    <property type="nucleotide sequence ID" value="NZ_FZOR01000035.1"/>
</dbReference>
<dbReference type="CDD" id="cd02440">
    <property type="entry name" value="AdoMet_MTases"/>
    <property type="match status" value="1"/>
</dbReference>
<dbReference type="InterPro" id="IPR036259">
    <property type="entry name" value="MFS_trans_sf"/>
</dbReference>
<dbReference type="Proteomes" id="UP000198318">
    <property type="component" value="Unassembled WGS sequence"/>
</dbReference>
<evidence type="ECO:0000256" key="1">
    <source>
        <dbReference type="SAM" id="Phobius"/>
    </source>
</evidence>
<feature type="transmembrane region" description="Helical" evidence="1">
    <location>
        <begin position="216"/>
        <end position="237"/>
    </location>
</feature>
<dbReference type="InterPro" id="IPR029063">
    <property type="entry name" value="SAM-dependent_MTases_sf"/>
</dbReference>
<gene>
    <name evidence="3" type="ORF">SAMN05443665_103558</name>
</gene>
<feature type="transmembrane region" description="Helical" evidence="1">
    <location>
        <begin position="334"/>
        <end position="357"/>
    </location>
</feature>
<feature type="domain" description="Methyltransferase" evidence="2">
    <location>
        <begin position="444"/>
        <end position="537"/>
    </location>
</feature>
<keyword evidence="4" id="KW-1185">Reference proteome</keyword>
<dbReference type="PANTHER" id="PTHR23542">
    <property type="match status" value="1"/>
</dbReference>
<feature type="transmembrane region" description="Helical" evidence="1">
    <location>
        <begin position="300"/>
        <end position="322"/>
    </location>
</feature>
<protein>
    <submittedName>
        <fullName evidence="3">Major Facilitator Superfamily protein</fullName>
    </submittedName>
</protein>
<sequence>MAPSYAAVLRAPHAFRTFSLALIGRLSYGTVFLSLTLAFTASTGSYARAGGLMALNGFTVSVLSPLRAGLIDRHGPRRTLPPMAAAYCLALLALAALTWHPGAPLPLLTALTLAAGATMPPLGVVMRTLWNTLLPDGPLLRRAYSLDTVCEELVFVTGPLLAGLLSAAARPEFGIALSAALIAAGTLGLVTSPAVRPRPKANRPGPRRPAIPLAPCLAAAATGVVLGSTALLAVAFTRQHHQPAAVAWVEAALAAGSAAGGLAYGALSRTPPGHRRIAALLVPLGTALAAAGLAPSTLVLTAAACTAGLFISPVLTAAYLVADAAAPPAARTRAAAWVNTALNLGAAGGTAATGVYLDALPLPLSYALAAAPAMAAAALLPLLRERQRNSPEPEVIAHHRPMDDTVTGQEFWDSRYAESDRIWSGNPNTVLVREVTGLAPDTALDLGCGEGADAIWLARRGWRVTAVDISAVAVERAARHARDEGVADRVDFQRRDLAESFPKGEYDLVSAQFLHSPTTLPRERVLRAAAAAVAPGGVLLVVGHAGPPPWDPDAHAGVHLPTPEEVLASLELPDGAWEVLLSGEHERVQTAPDGRTMTRTDNALKIRRLPG</sequence>
<dbReference type="EMBL" id="FZOR01000035">
    <property type="protein sequence ID" value="SNT49174.1"/>
    <property type="molecule type" value="Genomic_DNA"/>
</dbReference>
<organism evidence="3 4">
    <name type="scientific">Actinomadura meyerae</name>
    <dbReference type="NCBI Taxonomy" id="240840"/>
    <lineage>
        <taxon>Bacteria</taxon>
        <taxon>Bacillati</taxon>
        <taxon>Actinomycetota</taxon>
        <taxon>Actinomycetes</taxon>
        <taxon>Streptosporangiales</taxon>
        <taxon>Thermomonosporaceae</taxon>
        <taxon>Actinomadura</taxon>
    </lineage>
</organism>
<dbReference type="AlphaFoldDB" id="A0A239N410"/>
<evidence type="ECO:0000313" key="4">
    <source>
        <dbReference type="Proteomes" id="UP000198318"/>
    </source>
</evidence>
<feature type="transmembrane region" description="Helical" evidence="1">
    <location>
        <begin position="277"/>
        <end position="294"/>
    </location>
</feature>
<feature type="transmembrane region" description="Helical" evidence="1">
    <location>
        <begin position="46"/>
        <end position="68"/>
    </location>
</feature>
<name>A0A239N410_9ACTN</name>
<dbReference type="Gene3D" id="3.40.50.150">
    <property type="entry name" value="Vaccinia Virus protein VP39"/>
    <property type="match status" value="1"/>
</dbReference>